<feature type="non-terminal residue" evidence="1">
    <location>
        <position position="1"/>
    </location>
</feature>
<dbReference type="EMBL" id="JAMZMK010010950">
    <property type="protein sequence ID" value="KAI7729643.1"/>
    <property type="molecule type" value="Genomic_DNA"/>
</dbReference>
<organism evidence="1 2">
    <name type="scientific">Ambrosia artemisiifolia</name>
    <name type="common">Common ragweed</name>
    <dbReference type="NCBI Taxonomy" id="4212"/>
    <lineage>
        <taxon>Eukaryota</taxon>
        <taxon>Viridiplantae</taxon>
        <taxon>Streptophyta</taxon>
        <taxon>Embryophyta</taxon>
        <taxon>Tracheophyta</taxon>
        <taxon>Spermatophyta</taxon>
        <taxon>Magnoliopsida</taxon>
        <taxon>eudicotyledons</taxon>
        <taxon>Gunneridae</taxon>
        <taxon>Pentapetalae</taxon>
        <taxon>asterids</taxon>
        <taxon>campanulids</taxon>
        <taxon>Asterales</taxon>
        <taxon>Asteraceae</taxon>
        <taxon>Asteroideae</taxon>
        <taxon>Heliantheae alliance</taxon>
        <taxon>Heliantheae</taxon>
        <taxon>Ambrosia</taxon>
    </lineage>
</organism>
<reference evidence="1" key="1">
    <citation type="submission" date="2022-06" db="EMBL/GenBank/DDBJ databases">
        <title>Uncovering the hologenomic basis of an extraordinary plant invasion.</title>
        <authorList>
            <person name="Bieker V.C."/>
            <person name="Martin M.D."/>
            <person name="Gilbert T."/>
            <person name="Hodgins K."/>
            <person name="Battlay P."/>
            <person name="Petersen B."/>
            <person name="Wilson J."/>
        </authorList>
    </citation>
    <scope>NUCLEOTIDE SEQUENCE</scope>
    <source>
        <strain evidence="1">AA19_3_7</strain>
        <tissue evidence="1">Leaf</tissue>
    </source>
</reference>
<dbReference type="Proteomes" id="UP001206925">
    <property type="component" value="Unassembled WGS sequence"/>
</dbReference>
<comment type="caution">
    <text evidence="1">The sequence shown here is derived from an EMBL/GenBank/DDBJ whole genome shotgun (WGS) entry which is preliminary data.</text>
</comment>
<keyword evidence="2" id="KW-1185">Reference proteome</keyword>
<sequence length="107" mass="12267">MVNREFLKTIDSTSHHNPDGTIKTVLGENQNPRMWIVEFWLTNCTCDKLGTLWRLVSSDQRLSMKVHTAMNPCNHFMVVEVGSDNSRFGCQLSFRVGDLVLEQIINL</sequence>
<accession>A0AAD5G6Y2</accession>
<name>A0AAD5G6Y2_AMBAR</name>
<dbReference type="AlphaFoldDB" id="A0AAD5G6Y2"/>
<protein>
    <submittedName>
        <fullName evidence="1">Uncharacterized protein</fullName>
    </submittedName>
</protein>
<gene>
    <name evidence="1" type="ORF">M8C21_024528</name>
</gene>
<evidence type="ECO:0000313" key="1">
    <source>
        <dbReference type="EMBL" id="KAI7729643.1"/>
    </source>
</evidence>
<proteinExistence type="predicted"/>
<evidence type="ECO:0000313" key="2">
    <source>
        <dbReference type="Proteomes" id="UP001206925"/>
    </source>
</evidence>